<evidence type="ECO:0000256" key="1">
    <source>
        <dbReference type="ARBA" id="ARBA00022842"/>
    </source>
</evidence>
<dbReference type="Gene3D" id="3.40.50.1010">
    <property type="entry name" value="5'-nuclease"/>
    <property type="match status" value="1"/>
</dbReference>
<dbReference type="InterPro" id="IPR029060">
    <property type="entry name" value="PIN-like_dom_sf"/>
</dbReference>
<dbReference type="InterPro" id="IPR051619">
    <property type="entry name" value="TypeII_TA_RNase_PINc/VapC"/>
</dbReference>
<gene>
    <name evidence="2" type="ORF">E6H05_05805</name>
</gene>
<name>A0A537IWV3_9BACT</name>
<accession>A0A537IWV3</accession>
<organism evidence="2 3">
    <name type="scientific">Candidatus Segetimicrobium genomatis</name>
    <dbReference type="NCBI Taxonomy" id="2569760"/>
    <lineage>
        <taxon>Bacteria</taxon>
        <taxon>Bacillati</taxon>
        <taxon>Candidatus Sysuimicrobiota</taxon>
        <taxon>Candidatus Sysuimicrobiia</taxon>
        <taxon>Candidatus Sysuimicrobiales</taxon>
        <taxon>Candidatus Segetimicrobiaceae</taxon>
        <taxon>Candidatus Segetimicrobium</taxon>
    </lineage>
</organism>
<dbReference type="InterPro" id="IPR044153">
    <property type="entry name" value="PIN_Pae0151-like"/>
</dbReference>
<sequence>MIVADTNLLAYLLLGGTGTPAAQAVFLRDPVWTAPLLWRSEFRSILAGYLRRRELRIDDAIKVQQKAEALLAGREHVVPSERVLKLVASSTCSAYDCEFVALADQLSVPLVTLDRAVLREFPVVAISPSRFAPRGV</sequence>
<dbReference type="Proteomes" id="UP000318834">
    <property type="component" value="Unassembled WGS sequence"/>
</dbReference>
<dbReference type="PANTHER" id="PTHR35901:SF1">
    <property type="entry name" value="EXONUCLEASE VAPC9"/>
    <property type="match status" value="1"/>
</dbReference>
<protein>
    <submittedName>
        <fullName evidence="2">Type II toxin-antitoxin system VapC family toxin</fullName>
    </submittedName>
</protein>
<evidence type="ECO:0000313" key="3">
    <source>
        <dbReference type="Proteomes" id="UP000318834"/>
    </source>
</evidence>
<dbReference type="SUPFAM" id="SSF88723">
    <property type="entry name" value="PIN domain-like"/>
    <property type="match status" value="1"/>
</dbReference>
<comment type="caution">
    <text evidence="2">The sequence shown here is derived from an EMBL/GenBank/DDBJ whole genome shotgun (WGS) entry which is preliminary data.</text>
</comment>
<dbReference type="EMBL" id="VBAP01000040">
    <property type="protein sequence ID" value="TMI75737.1"/>
    <property type="molecule type" value="Genomic_DNA"/>
</dbReference>
<dbReference type="PANTHER" id="PTHR35901">
    <property type="entry name" value="RIBONUCLEASE VAPC3"/>
    <property type="match status" value="1"/>
</dbReference>
<evidence type="ECO:0000313" key="2">
    <source>
        <dbReference type="EMBL" id="TMI75737.1"/>
    </source>
</evidence>
<dbReference type="CDD" id="cd09873">
    <property type="entry name" value="PIN_Pae0151-like"/>
    <property type="match status" value="1"/>
</dbReference>
<proteinExistence type="predicted"/>
<dbReference type="AlphaFoldDB" id="A0A537IWV3"/>
<reference evidence="2 3" key="1">
    <citation type="journal article" date="2019" name="Nat. Microbiol.">
        <title>Mediterranean grassland soil C-N compound turnover is dependent on rainfall and depth, and is mediated by genomically divergent microorganisms.</title>
        <authorList>
            <person name="Diamond S."/>
            <person name="Andeer P.F."/>
            <person name="Li Z."/>
            <person name="Crits-Christoph A."/>
            <person name="Burstein D."/>
            <person name="Anantharaman K."/>
            <person name="Lane K.R."/>
            <person name="Thomas B.C."/>
            <person name="Pan C."/>
            <person name="Northen T.R."/>
            <person name="Banfield J.F."/>
        </authorList>
    </citation>
    <scope>NUCLEOTIDE SEQUENCE [LARGE SCALE GENOMIC DNA]</scope>
    <source>
        <strain evidence="2">NP_8</strain>
    </source>
</reference>
<keyword evidence="1" id="KW-0460">Magnesium</keyword>